<evidence type="ECO:0000256" key="1">
    <source>
        <dbReference type="ARBA" id="ARBA00010343"/>
    </source>
</evidence>
<dbReference type="EMBL" id="JAVXUO010002435">
    <property type="protein sequence ID" value="KAK2973264.1"/>
    <property type="molecule type" value="Genomic_DNA"/>
</dbReference>
<name>A0AA88QM27_9ASTE</name>
<protein>
    <recommendedName>
        <fullName evidence="5">Histone H3.2</fullName>
    </recommendedName>
</protein>
<reference evidence="3" key="1">
    <citation type="submission" date="2022-12" db="EMBL/GenBank/DDBJ databases">
        <title>Draft genome assemblies for two species of Escallonia (Escalloniales).</title>
        <authorList>
            <person name="Chanderbali A."/>
            <person name="Dervinis C."/>
            <person name="Anghel I."/>
            <person name="Soltis D."/>
            <person name="Soltis P."/>
            <person name="Zapata F."/>
        </authorList>
    </citation>
    <scope>NUCLEOTIDE SEQUENCE</scope>
    <source>
        <strain evidence="3">UCBG92.1500</strain>
        <tissue evidence="3">Leaf</tissue>
    </source>
</reference>
<gene>
    <name evidence="3" type="ORF">RJ640_001920</name>
</gene>
<dbReference type="Proteomes" id="UP001187471">
    <property type="component" value="Unassembled WGS sequence"/>
</dbReference>
<evidence type="ECO:0000313" key="3">
    <source>
        <dbReference type="EMBL" id="KAK2973264.1"/>
    </source>
</evidence>
<proteinExistence type="inferred from homology"/>
<evidence type="ECO:0000313" key="4">
    <source>
        <dbReference type="Proteomes" id="UP001187471"/>
    </source>
</evidence>
<evidence type="ECO:0000256" key="2">
    <source>
        <dbReference type="ARBA" id="ARBA00022990"/>
    </source>
</evidence>
<dbReference type="GO" id="GO:0003677">
    <property type="term" value="F:DNA binding"/>
    <property type="evidence" value="ECO:0007669"/>
    <property type="project" value="InterPro"/>
</dbReference>
<comment type="similarity">
    <text evidence="1">Belongs to the histone H3 family.</text>
</comment>
<dbReference type="SUPFAM" id="SSF47113">
    <property type="entry name" value="Histone-fold"/>
    <property type="match status" value="1"/>
</dbReference>
<keyword evidence="4" id="KW-1185">Reference proteome</keyword>
<dbReference type="GO" id="GO:0000786">
    <property type="term" value="C:nucleosome"/>
    <property type="evidence" value="ECO:0007669"/>
    <property type="project" value="InterPro"/>
</dbReference>
<keyword evidence="2" id="KW-0007">Acetylation</keyword>
<evidence type="ECO:0008006" key="5">
    <source>
        <dbReference type="Google" id="ProtNLM"/>
    </source>
</evidence>
<dbReference type="Gene3D" id="1.10.20.10">
    <property type="entry name" value="Histone, subunit A"/>
    <property type="match status" value="1"/>
</dbReference>
<dbReference type="SMART" id="SM00428">
    <property type="entry name" value="H3"/>
    <property type="match status" value="1"/>
</dbReference>
<dbReference type="InterPro" id="IPR000164">
    <property type="entry name" value="Histone_H3/CENP-A"/>
</dbReference>
<dbReference type="PROSITE" id="PS00322">
    <property type="entry name" value="HISTONE_H3_1"/>
    <property type="match status" value="1"/>
</dbReference>
<dbReference type="AlphaFoldDB" id="A0AA88QM27"/>
<dbReference type="GO" id="GO:0046982">
    <property type="term" value="F:protein heterodimerization activity"/>
    <property type="evidence" value="ECO:0007669"/>
    <property type="project" value="InterPro"/>
</dbReference>
<sequence>MNLQENIADLALAGVHSGDTGFPLSGEFSLSSKESPIERNWDLRVNEIGIRVGKAPRKQLATKLARKSASVTGAVKKPHHFRPRTVALREIRKYQKSIELLICKLPFQRLVYKNAALIHLTMDIYHQVHQVGALRHLTQRDLKVIHTFCSNQIDYYGHYTF</sequence>
<comment type="caution">
    <text evidence="3">The sequence shown here is derived from an EMBL/GenBank/DDBJ whole genome shotgun (WGS) entry which is preliminary data.</text>
</comment>
<dbReference type="PRINTS" id="PR00622">
    <property type="entry name" value="HISTONEH3"/>
</dbReference>
<dbReference type="GO" id="GO:0030527">
    <property type="term" value="F:structural constituent of chromatin"/>
    <property type="evidence" value="ECO:0007669"/>
    <property type="project" value="InterPro"/>
</dbReference>
<accession>A0AA88QM27</accession>
<dbReference type="PANTHER" id="PTHR11426">
    <property type="entry name" value="HISTONE H3"/>
    <property type="match status" value="1"/>
</dbReference>
<dbReference type="InterPro" id="IPR009072">
    <property type="entry name" value="Histone-fold"/>
</dbReference>
<organism evidence="3 4">
    <name type="scientific">Escallonia rubra</name>
    <dbReference type="NCBI Taxonomy" id="112253"/>
    <lineage>
        <taxon>Eukaryota</taxon>
        <taxon>Viridiplantae</taxon>
        <taxon>Streptophyta</taxon>
        <taxon>Embryophyta</taxon>
        <taxon>Tracheophyta</taxon>
        <taxon>Spermatophyta</taxon>
        <taxon>Magnoliopsida</taxon>
        <taxon>eudicotyledons</taxon>
        <taxon>Gunneridae</taxon>
        <taxon>Pentapetalae</taxon>
        <taxon>asterids</taxon>
        <taxon>campanulids</taxon>
        <taxon>Escalloniales</taxon>
        <taxon>Escalloniaceae</taxon>
        <taxon>Escallonia</taxon>
    </lineage>
</organism>